<proteinExistence type="predicted"/>
<evidence type="ECO:0000256" key="3">
    <source>
        <dbReference type="ARBA" id="ARBA00022801"/>
    </source>
</evidence>
<name>A0A2T0WMI7_9BACT</name>
<evidence type="ECO:0000313" key="6">
    <source>
        <dbReference type="EMBL" id="PRY87895.1"/>
    </source>
</evidence>
<organism evidence="6 7">
    <name type="scientific">Mongoliibacter ruber</name>
    <dbReference type="NCBI Taxonomy" id="1750599"/>
    <lineage>
        <taxon>Bacteria</taxon>
        <taxon>Pseudomonadati</taxon>
        <taxon>Bacteroidota</taxon>
        <taxon>Cytophagia</taxon>
        <taxon>Cytophagales</taxon>
        <taxon>Cyclobacteriaceae</taxon>
        <taxon>Mongoliibacter</taxon>
    </lineage>
</organism>
<evidence type="ECO:0000256" key="2">
    <source>
        <dbReference type="ARBA" id="ARBA00022723"/>
    </source>
</evidence>
<keyword evidence="2" id="KW-0479">Metal-binding</keyword>
<gene>
    <name evidence="6" type="ORF">CLW00_10515</name>
</gene>
<evidence type="ECO:0000259" key="5">
    <source>
        <dbReference type="SMART" id="SM00849"/>
    </source>
</evidence>
<comment type="caution">
    <text evidence="6">The sequence shown here is derived from an EMBL/GenBank/DDBJ whole genome shotgun (WGS) entry which is preliminary data.</text>
</comment>
<dbReference type="GO" id="GO:0016787">
    <property type="term" value="F:hydrolase activity"/>
    <property type="evidence" value="ECO:0007669"/>
    <property type="project" value="UniProtKB-KW"/>
</dbReference>
<dbReference type="PANTHER" id="PTHR46233">
    <property type="entry name" value="HYDROXYACYLGLUTATHIONE HYDROLASE GLOC"/>
    <property type="match status" value="1"/>
</dbReference>
<keyword evidence="3 6" id="KW-0378">Hydrolase</keyword>
<dbReference type="Pfam" id="PF00753">
    <property type="entry name" value="Lactamase_B"/>
    <property type="match status" value="1"/>
</dbReference>
<dbReference type="Gene3D" id="3.60.15.10">
    <property type="entry name" value="Ribonuclease Z/Hydroxyacylglutathione hydrolase-like"/>
    <property type="match status" value="1"/>
</dbReference>
<dbReference type="InterPro" id="IPR001279">
    <property type="entry name" value="Metallo-B-lactamas"/>
</dbReference>
<dbReference type="InterPro" id="IPR051453">
    <property type="entry name" value="MBL_Glyoxalase_II"/>
</dbReference>
<evidence type="ECO:0000313" key="7">
    <source>
        <dbReference type="Proteomes" id="UP000238157"/>
    </source>
</evidence>
<dbReference type="CDD" id="cd06262">
    <property type="entry name" value="metallo-hydrolase-like_MBL-fold"/>
    <property type="match status" value="1"/>
</dbReference>
<dbReference type="RefSeq" id="WP_106133397.1">
    <property type="nucleotide sequence ID" value="NZ_PVTR01000005.1"/>
</dbReference>
<dbReference type="Proteomes" id="UP000238157">
    <property type="component" value="Unassembled WGS sequence"/>
</dbReference>
<keyword evidence="4" id="KW-0862">Zinc</keyword>
<comment type="cofactor">
    <cofactor evidence="1">
        <name>Zn(2+)</name>
        <dbReference type="ChEBI" id="CHEBI:29105"/>
    </cofactor>
</comment>
<evidence type="ECO:0000256" key="4">
    <source>
        <dbReference type="ARBA" id="ARBA00022833"/>
    </source>
</evidence>
<reference evidence="6 7" key="1">
    <citation type="submission" date="2018-03" db="EMBL/GenBank/DDBJ databases">
        <title>Genomic Encyclopedia of Archaeal and Bacterial Type Strains, Phase II (KMG-II): from individual species to whole genera.</title>
        <authorList>
            <person name="Goeker M."/>
        </authorList>
    </citation>
    <scope>NUCLEOTIDE SEQUENCE [LARGE SCALE GENOMIC DNA]</scope>
    <source>
        <strain evidence="6 7">DSM 27929</strain>
    </source>
</reference>
<dbReference type="PANTHER" id="PTHR46233:SF3">
    <property type="entry name" value="HYDROXYACYLGLUTATHIONE HYDROLASE GLOC"/>
    <property type="match status" value="1"/>
</dbReference>
<dbReference type="OrthoDB" id="9802248at2"/>
<dbReference type="AlphaFoldDB" id="A0A2T0WMI7"/>
<sequence>MLQLKTFTFNPFQENTYVLYNDAKEAIIFDPGCYESDEKNELTKFIEDENLHVVMLINTHCHIDHVLGNAFVKRKYNVPFLIHKNELPVLKSVITYASNYGFPAYEEAEVDEYLDENKDLLLGTEVIKMLFVPGHAPGHLVFYHEDSKICIAGDTLFQGSIGRTDLPGGDHQTLLDAIKKEMFALADDTKVYPGHGPMTTIGYEKEHNPFVGKRARF</sequence>
<protein>
    <submittedName>
        <fullName evidence="6">Glyoxylase-like metal-dependent hydrolase (Beta-lactamase superfamily II)</fullName>
    </submittedName>
</protein>
<accession>A0A2T0WMI7</accession>
<feature type="domain" description="Metallo-beta-lactamase" evidence="5">
    <location>
        <begin position="13"/>
        <end position="195"/>
    </location>
</feature>
<dbReference type="SMART" id="SM00849">
    <property type="entry name" value="Lactamase_B"/>
    <property type="match status" value="1"/>
</dbReference>
<dbReference type="SUPFAM" id="SSF56281">
    <property type="entry name" value="Metallo-hydrolase/oxidoreductase"/>
    <property type="match status" value="1"/>
</dbReference>
<dbReference type="EMBL" id="PVTR01000005">
    <property type="protein sequence ID" value="PRY87895.1"/>
    <property type="molecule type" value="Genomic_DNA"/>
</dbReference>
<evidence type="ECO:0000256" key="1">
    <source>
        <dbReference type="ARBA" id="ARBA00001947"/>
    </source>
</evidence>
<keyword evidence="7" id="KW-1185">Reference proteome</keyword>
<dbReference type="InterPro" id="IPR036866">
    <property type="entry name" value="RibonucZ/Hydroxyglut_hydro"/>
</dbReference>
<dbReference type="GO" id="GO:0046872">
    <property type="term" value="F:metal ion binding"/>
    <property type="evidence" value="ECO:0007669"/>
    <property type="project" value="UniProtKB-KW"/>
</dbReference>